<proteinExistence type="predicted"/>
<name>C6VYV3_DYAFD</name>
<reference evidence="1 2" key="1">
    <citation type="journal article" date="2009" name="Stand. Genomic Sci.">
        <title>Complete genome sequence of Dyadobacter fermentans type strain (NS114).</title>
        <authorList>
            <person name="Lang E."/>
            <person name="Lapidus A."/>
            <person name="Chertkov O."/>
            <person name="Brettin T."/>
            <person name="Detter J.C."/>
            <person name="Han C."/>
            <person name="Copeland A."/>
            <person name="Glavina Del Rio T."/>
            <person name="Nolan M."/>
            <person name="Chen F."/>
            <person name="Lucas S."/>
            <person name="Tice H."/>
            <person name="Cheng J.F."/>
            <person name="Land M."/>
            <person name="Hauser L."/>
            <person name="Chang Y.J."/>
            <person name="Jeffries C.D."/>
            <person name="Kopitz M."/>
            <person name="Bruce D."/>
            <person name="Goodwin L."/>
            <person name="Pitluck S."/>
            <person name="Ovchinnikova G."/>
            <person name="Pati A."/>
            <person name="Ivanova N."/>
            <person name="Mavrommatis K."/>
            <person name="Chen A."/>
            <person name="Palaniappan K."/>
            <person name="Chain P."/>
            <person name="Bristow J."/>
            <person name="Eisen J.A."/>
            <person name="Markowitz V."/>
            <person name="Hugenholtz P."/>
            <person name="Goker M."/>
            <person name="Rohde M."/>
            <person name="Kyrpides N.C."/>
            <person name="Klenk H.P."/>
        </authorList>
    </citation>
    <scope>NUCLEOTIDE SEQUENCE [LARGE SCALE GENOMIC DNA]</scope>
    <source>
        <strain evidence="2">ATCC 700827 / DSM 18053 / CIP 107007 / KCTC 52180 / NS114</strain>
    </source>
</reference>
<dbReference type="KEGG" id="dfe:Dfer_2236"/>
<dbReference type="eggNOG" id="ENOG502ZNFX">
    <property type="taxonomic scope" value="Bacteria"/>
</dbReference>
<keyword evidence="2" id="KW-1185">Reference proteome</keyword>
<protein>
    <submittedName>
        <fullName evidence="1">Uncharacterized protein</fullName>
    </submittedName>
</protein>
<sequence>MENVGCLFSLNLNKMDIRETLSMNENFLKILTGCKERNAKAEMIIDQNGLERAEGLIREIYPQSDEPYLELEDGTVIVLKTLVAVNGVFLPSYSEC</sequence>
<accession>C6VYV3</accession>
<gene>
    <name evidence="1" type="ordered locus">Dfer_2236</name>
</gene>
<dbReference type="Proteomes" id="UP000002011">
    <property type="component" value="Chromosome"/>
</dbReference>
<evidence type="ECO:0000313" key="2">
    <source>
        <dbReference type="Proteomes" id="UP000002011"/>
    </source>
</evidence>
<dbReference type="AlphaFoldDB" id="C6VYV3"/>
<dbReference type="HOGENOM" id="CLU_2355260_0_0_10"/>
<evidence type="ECO:0000313" key="1">
    <source>
        <dbReference type="EMBL" id="ACT93458.1"/>
    </source>
</evidence>
<organism evidence="1 2">
    <name type="scientific">Dyadobacter fermentans (strain ATCC 700827 / DSM 18053 / CIP 107007 / KCTC 52180 / NS114)</name>
    <dbReference type="NCBI Taxonomy" id="471854"/>
    <lineage>
        <taxon>Bacteria</taxon>
        <taxon>Pseudomonadati</taxon>
        <taxon>Bacteroidota</taxon>
        <taxon>Cytophagia</taxon>
        <taxon>Cytophagales</taxon>
        <taxon>Spirosomataceae</taxon>
        <taxon>Dyadobacter</taxon>
    </lineage>
</organism>
<dbReference type="EMBL" id="CP001619">
    <property type="protein sequence ID" value="ACT93458.1"/>
    <property type="molecule type" value="Genomic_DNA"/>
</dbReference>